<evidence type="ECO:0000313" key="9">
    <source>
        <dbReference type="EMBL" id="KAK1607824.1"/>
    </source>
</evidence>
<dbReference type="GO" id="GO:2000022">
    <property type="term" value="P:regulation of jasmonic acid mediated signaling pathway"/>
    <property type="evidence" value="ECO:0007669"/>
    <property type="project" value="UniProtKB-UniRule"/>
</dbReference>
<comment type="domain">
    <text evidence="6">The jas domain is required for interaction with COI1.</text>
</comment>
<dbReference type="SMART" id="SM00979">
    <property type="entry name" value="TIFY"/>
    <property type="match status" value="1"/>
</dbReference>
<dbReference type="AlphaFoldDB" id="A0AAD8QTP0"/>
<comment type="subcellular location">
    <subcellularLocation>
        <location evidence="6">Nucleus</location>
    </subcellularLocation>
</comment>
<dbReference type="Proteomes" id="UP001231189">
    <property type="component" value="Unassembled WGS sequence"/>
</dbReference>
<keyword evidence="2 6" id="KW-1184">Jasmonic acid signaling pathway</keyword>
<proteinExistence type="inferred from homology"/>
<evidence type="ECO:0000313" key="10">
    <source>
        <dbReference type="Proteomes" id="UP001231189"/>
    </source>
</evidence>
<feature type="region of interest" description="Disordered" evidence="7">
    <location>
        <begin position="348"/>
        <end position="409"/>
    </location>
</feature>
<organism evidence="9 10">
    <name type="scientific">Lolium multiflorum</name>
    <name type="common">Italian ryegrass</name>
    <name type="synonym">Lolium perenne subsp. multiflorum</name>
    <dbReference type="NCBI Taxonomy" id="4521"/>
    <lineage>
        <taxon>Eukaryota</taxon>
        <taxon>Viridiplantae</taxon>
        <taxon>Streptophyta</taxon>
        <taxon>Embryophyta</taxon>
        <taxon>Tracheophyta</taxon>
        <taxon>Spermatophyta</taxon>
        <taxon>Magnoliopsida</taxon>
        <taxon>Liliopsida</taxon>
        <taxon>Poales</taxon>
        <taxon>Poaceae</taxon>
        <taxon>BOP clade</taxon>
        <taxon>Pooideae</taxon>
        <taxon>Poodae</taxon>
        <taxon>Poeae</taxon>
        <taxon>Poeae Chloroplast Group 2 (Poeae type)</taxon>
        <taxon>Loliodinae</taxon>
        <taxon>Loliinae</taxon>
        <taxon>Lolium</taxon>
    </lineage>
</organism>
<feature type="domain" description="Tify" evidence="8">
    <location>
        <begin position="185"/>
        <end position="219"/>
    </location>
</feature>
<keyword evidence="6" id="KW-0539">Nucleus</keyword>
<gene>
    <name evidence="9" type="ORF">QYE76_031497</name>
</gene>
<sequence>MERDFLGAIGRTKEEPQMEEAGGKPESDYLGGAAPPATQWQYQAKAAATPAIMSFRPAAEGPRDSFSGFRQQQQQPAVVTPHHHHQSQFGFDGRVSPQQYAAAVAHAHGVDSYDVPARHHLVAQAGSRPFHHPMQLNQGNHSVLRVQSLPSVAAAGAVPFKNQYLMMNSPVASSTVGVYGPRDLRNPESTRMTIFYNGAVNVFDVPMDKAQELLVQASRASIVPSTVHKSDSLVSADARFAAPEVSPAMKIITIQKPETFVPRASAIPSPVPVMPQPAALSKSTSSSNNESAGPTSSGVPSAVPPVGQASTAEPLISAAAAAAVTPRAVPQARKASLARFLEKRKERVSTVVPYPSSKSPLDSNDSAPSKSSGTDIAQSTNNGQEPASIGLSRNISFSSDKVPSTDLQI</sequence>
<feature type="compositionally biased region" description="Polar residues" evidence="7">
    <location>
        <begin position="356"/>
        <end position="409"/>
    </location>
</feature>
<dbReference type="GO" id="GO:0031347">
    <property type="term" value="P:regulation of defense response"/>
    <property type="evidence" value="ECO:0007669"/>
    <property type="project" value="UniProtKB-UniRule"/>
</dbReference>
<feature type="compositionally biased region" description="Low complexity" evidence="7">
    <location>
        <begin position="281"/>
        <end position="291"/>
    </location>
</feature>
<comment type="function">
    <text evidence="6">Repressor of jasmonate responses.</text>
</comment>
<evidence type="ECO:0000256" key="5">
    <source>
        <dbReference type="ARBA" id="ARBA00023163"/>
    </source>
</evidence>
<dbReference type="InterPro" id="IPR040390">
    <property type="entry name" value="TIFY/JAZ"/>
</dbReference>
<evidence type="ECO:0000256" key="6">
    <source>
        <dbReference type="RuleBase" id="RU369065"/>
    </source>
</evidence>
<accession>A0AAD8QTP0</accession>
<dbReference type="PROSITE" id="PS51320">
    <property type="entry name" value="TIFY"/>
    <property type="match status" value="1"/>
</dbReference>
<dbReference type="Pfam" id="PF09425">
    <property type="entry name" value="Jas_motif"/>
    <property type="match status" value="1"/>
</dbReference>
<comment type="similarity">
    <text evidence="1 6">Belongs to the TIFY/JAZ family.</text>
</comment>
<dbReference type="InterPro" id="IPR018467">
    <property type="entry name" value="CCT_CS"/>
</dbReference>
<name>A0AAD8QTP0_LOLMU</name>
<evidence type="ECO:0000256" key="7">
    <source>
        <dbReference type="SAM" id="MobiDB-lite"/>
    </source>
</evidence>
<feature type="compositionally biased region" description="Basic and acidic residues" evidence="7">
    <location>
        <begin position="1"/>
        <end position="27"/>
    </location>
</feature>
<protein>
    <recommendedName>
        <fullName evidence="6">Protein TIFY</fullName>
    </recommendedName>
    <alternativeName>
        <fullName evidence="6">Jasmonate ZIM domain-containing protein</fullName>
    </alternativeName>
</protein>
<evidence type="ECO:0000256" key="1">
    <source>
        <dbReference type="ARBA" id="ARBA00008614"/>
    </source>
</evidence>
<dbReference type="GO" id="GO:0009611">
    <property type="term" value="P:response to wounding"/>
    <property type="evidence" value="ECO:0007669"/>
    <property type="project" value="UniProtKB-UniRule"/>
</dbReference>
<feature type="region of interest" description="Disordered" evidence="7">
    <location>
        <begin position="1"/>
        <end position="36"/>
    </location>
</feature>
<dbReference type="Pfam" id="PF06200">
    <property type="entry name" value="tify"/>
    <property type="match status" value="1"/>
</dbReference>
<keyword evidence="4" id="KW-0805">Transcription regulation</keyword>
<evidence type="ECO:0000259" key="8">
    <source>
        <dbReference type="PROSITE" id="PS51320"/>
    </source>
</evidence>
<dbReference type="PANTHER" id="PTHR33077:SF90">
    <property type="entry name" value="PROTEIN TIFY 7"/>
    <property type="match status" value="1"/>
</dbReference>
<reference evidence="9" key="1">
    <citation type="submission" date="2023-07" db="EMBL/GenBank/DDBJ databases">
        <title>A chromosome-level genome assembly of Lolium multiflorum.</title>
        <authorList>
            <person name="Chen Y."/>
            <person name="Copetti D."/>
            <person name="Kolliker R."/>
            <person name="Studer B."/>
        </authorList>
    </citation>
    <scope>NUCLEOTIDE SEQUENCE</scope>
    <source>
        <strain evidence="9">02402/16</strain>
        <tissue evidence="9">Leaf</tissue>
    </source>
</reference>
<keyword evidence="10" id="KW-1185">Reference proteome</keyword>
<feature type="region of interest" description="Disordered" evidence="7">
    <location>
        <begin position="272"/>
        <end position="306"/>
    </location>
</feature>
<evidence type="ECO:0000256" key="3">
    <source>
        <dbReference type="ARBA" id="ARBA00022843"/>
    </source>
</evidence>
<dbReference type="PANTHER" id="PTHR33077">
    <property type="entry name" value="PROTEIN TIFY 4A-RELATED-RELATED"/>
    <property type="match status" value="1"/>
</dbReference>
<dbReference type="EMBL" id="JAUUTY010000007">
    <property type="protein sequence ID" value="KAK1607824.1"/>
    <property type="molecule type" value="Genomic_DNA"/>
</dbReference>
<comment type="caution">
    <text evidence="9">The sequence shown here is derived from an EMBL/GenBank/DDBJ whole genome shotgun (WGS) entry which is preliminary data.</text>
</comment>
<keyword evidence="3" id="KW-0832">Ubl conjugation</keyword>
<evidence type="ECO:0000256" key="4">
    <source>
        <dbReference type="ARBA" id="ARBA00023015"/>
    </source>
</evidence>
<dbReference type="GO" id="GO:0005634">
    <property type="term" value="C:nucleus"/>
    <property type="evidence" value="ECO:0007669"/>
    <property type="project" value="UniProtKB-SubCell"/>
</dbReference>
<keyword evidence="5" id="KW-0804">Transcription</keyword>
<evidence type="ECO:0000256" key="2">
    <source>
        <dbReference type="ARBA" id="ARBA00022819"/>
    </source>
</evidence>
<dbReference type="InterPro" id="IPR010399">
    <property type="entry name" value="Tify_dom"/>
</dbReference>